<gene>
    <name evidence="2" type="ORF">CFIO01_04090</name>
</gene>
<dbReference type="Proteomes" id="UP000020467">
    <property type="component" value="Unassembled WGS sequence"/>
</dbReference>
<accession>A0A010QKS5</accession>
<dbReference type="SUPFAM" id="SSF63829">
    <property type="entry name" value="Calcium-dependent phosphotriesterase"/>
    <property type="match status" value="1"/>
</dbReference>
<dbReference type="STRING" id="1445577.A0A010QKS5"/>
<dbReference type="InterPro" id="IPR013658">
    <property type="entry name" value="SGL"/>
</dbReference>
<organism evidence="2 3">
    <name type="scientific">Colletotrichum fioriniae PJ7</name>
    <dbReference type="NCBI Taxonomy" id="1445577"/>
    <lineage>
        <taxon>Eukaryota</taxon>
        <taxon>Fungi</taxon>
        <taxon>Dikarya</taxon>
        <taxon>Ascomycota</taxon>
        <taxon>Pezizomycotina</taxon>
        <taxon>Sordariomycetes</taxon>
        <taxon>Hypocreomycetidae</taxon>
        <taxon>Glomerellales</taxon>
        <taxon>Glomerellaceae</taxon>
        <taxon>Colletotrichum</taxon>
        <taxon>Colletotrichum acutatum species complex</taxon>
    </lineage>
</organism>
<dbReference type="Gene3D" id="2.120.10.30">
    <property type="entry name" value="TolB, C-terminal domain"/>
    <property type="match status" value="1"/>
</dbReference>
<evidence type="ECO:0000313" key="3">
    <source>
        <dbReference type="Proteomes" id="UP000020467"/>
    </source>
</evidence>
<dbReference type="eggNOG" id="ENOG502RZSA">
    <property type="taxonomic scope" value="Eukaryota"/>
</dbReference>
<evidence type="ECO:0000259" key="1">
    <source>
        <dbReference type="Pfam" id="PF08450"/>
    </source>
</evidence>
<feature type="domain" description="SMP-30/Gluconolactonase/LRE-like region" evidence="1">
    <location>
        <begin position="254"/>
        <end position="426"/>
    </location>
</feature>
<sequence length="444" mass="47784">MDLAPGYNTILTCNTIPPLSTWSSSLQNTSVMASSFSIAASLAGAASLLLSSSGVHAQVAAAQRALPAKAQIINQKSFNVLEVVPPPLEFNASSEFLWPGVTHESLTEKPFHIYDPEFYDIIGSDPSLTLIATSETDPIFHEAVVWYPPTEEVFFVQNAGPPAAGTGLNKSSIVQKIRLADAEALRNGSLGTKEVTVTTVPSNPQVINPNGGTNYKGQIIFAGEGQGDRVPSALYLMNPVEPYNTTILVNNYFGRQFNSLNDVVVSRRNGDIYFTDTQYGYWQNFRPAPGLPNQVYRLNPTTGALTVVTDEFVSPNGITLSPDGTYAYVTDTGISQGQFGTNFTKPATVYRFEVKEDGTFENRKIFAHTSARLPDGVHCDAKGNVYAGCNDGVHVWNPSGKLIGKIYTGTTAANFQFAGDGRMVITGQTKLFYATFAASGVALT</sequence>
<dbReference type="AlphaFoldDB" id="A0A010QKS5"/>
<dbReference type="GO" id="GO:0016787">
    <property type="term" value="F:hydrolase activity"/>
    <property type="evidence" value="ECO:0007669"/>
    <property type="project" value="UniProtKB-KW"/>
</dbReference>
<proteinExistence type="predicted"/>
<dbReference type="InterPro" id="IPR011042">
    <property type="entry name" value="6-blade_b-propeller_TolB-like"/>
</dbReference>
<dbReference type="HOGENOM" id="CLU_036110_1_2_1"/>
<dbReference type="KEGG" id="cfj:CFIO01_04090"/>
<dbReference type="PANTHER" id="PTHR47064:SF2">
    <property type="entry name" value="SMP-30_GLUCONOLACTONASE_LRE-LIKE REGION DOMAIN-CONTAINING PROTEIN-RELATED"/>
    <property type="match status" value="1"/>
</dbReference>
<dbReference type="PANTHER" id="PTHR47064">
    <property type="entry name" value="PUTATIVE (AFU_ORTHOLOGUE AFUA_1G08990)-RELATED"/>
    <property type="match status" value="1"/>
</dbReference>
<keyword evidence="3" id="KW-1185">Reference proteome</keyword>
<dbReference type="OrthoDB" id="423498at2759"/>
<name>A0A010QKS5_9PEZI</name>
<protein>
    <submittedName>
        <fullName evidence="2">D-lactonohydrolase</fullName>
    </submittedName>
</protein>
<dbReference type="InterPro" id="IPR052988">
    <property type="entry name" value="Oryzine_lactonohydrolase"/>
</dbReference>
<keyword evidence="2" id="KW-0378">Hydrolase</keyword>
<dbReference type="Pfam" id="PF08450">
    <property type="entry name" value="SGL"/>
    <property type="match status" value="1"/>
</dbReference>
<reference evidence="2 3" key="1">
    <citation type="submission" date="2014-02" db="EMBL/GenBank/DDBJ databases">
        <title>The genome sequence of Colletotrichum fioriniae PJ7.</title>
        <authorList>
            <person name="Baroncelli R."/>
            <person name="Thon M.R."/>
        </authorList>
    </citation>
    <scope>NUCLEOTIDE SEQUENCE [LARGE SCALE GENOMIC DNA]</scope>
    <source>
        <strain evidence="2 3">PJ7</strain>
    </source>
</reference>
<evidence type="ECO:0000313" key="2">
    <source>
        <dbReference type="EMBL" id="EXF77285.1"/>
    </source>
</evidence>
<comment type="caution">
    <text evidence="2">The sequence shown here is derived from an EMBL/GenBank/DDBJ whole genome shotgun (WGS) entry which is preliminary data.</text>
</comment>
<dbReference type="EMBL" id="JARH01000733">
    <property type="protein sequence ID" value="EXF77285.1"/>
    <property type="molecule type" value="Genomic_DNA"/>
</dbReference>